<dbReference type="EMBL" id="JAMTCK010000001">
    <property type="protein sequence ID" value="MCP2163352.1"/>
    <property type="molecule type" value="Genomic_DNA"/>
</dbReference>
<dbReference type="Proteomes" id="UP001206128">
    <property type="component" value="Unassembled WGS sequence"/>
</dbReference>
<keyword evidence="1 4" id="KW-0662">Pyridine nucleotide biosynthesis</keyword>
<dbReference type="InterPro" id="IPR010111">
    <property type="entry name" value="Kynureninase"/>
</dbReference>
<comment type="pathway">
    <text evidence="4 6">Cofactor biosynthesis; NAD(+) biosynthesis; quinolinate from L-kynurenine: step 2/3.</text>
</comment>
<comment type="function">
    <text evidence="4 6">Catalyzes the cleavage of L-kynurenine (L-Kyn) and L-3-hydroxykynurenine (L-3OHKyn) into anthranilic acid (AA) and 3-hydroxyanthranilic acid (3-OHAA), respectively.</text>
</comment>
<dbReference type="GO" id="GO:0019805">
    <property type="term" value="P:quinolinate biosynthetic process"/>
    <property type="evidence" value="ECO:0007669"/>
    <property type="project" value="UniProtKB-UniRule"/>
</dbReference>
<feature type="binding site" evidence="4">
    <location>
        <begin position="127"/>
        <end position="130"/>
    </location>
    <ligand>
        <name>pyridoxal 5'-phosphate</name>
        <dbReference type="ChEBI" id="CHEBI:597326"/>
    </ligand>
</feature>
<evidence type="ECO:0000313" key="8">
    <source>
        <dbReference type="Proteomes" id="UP001206128"/>
    </source>
</evidence>
<feature type="binding site" evidence="4">
    <location>
        <position position="259"/>
    </location>
    <ligand>
        <name>pyridoxal 5'-phosphate</name>
        <dbReference type="ChEBI" id="CHEBI:597326"/>
    </ligand>
</feature>
<dbReference type="SUPFAM" id="SSF53383">
    <property type="entry name" value="PLP-dependent transferases"/>
    <property type="match status" value="1"/>
</dbReference>
<comment type="subunit">
    <text evidence="4 6">Homodimer.</text>
</comment>
<feature type="binding site" evidence="4">
    <location>
        <position position="207"/>
    </location>
    <ligand>
        <name>pyridoxal 5'-phosphate</name>
        <dbReference type="ChEBI" id="CHEBI:597326"/>
    </ligand>
</feature>
<dbReference type="Gene3D" id="3.90.1150.10">
    <property type="entry name" value="Aspartate Aminotransferase, domain 1"/>
    <property type="match status" value="1"/>
</dbReference>
<evidence type="ECO:0000313" key="7">
    <source>
        <dbReference type="EMBL" id="MCP2163352.1"/>
    </source>
</evidence>
<dbReference type="GO" id="GO:0009435">
    <property type="term" value="P:NAD+ biosynthetic process"/>
    <property type="evidence" value="ECO:0007669"/>
    <property type="project" value="UniProtKB-UniRule"/>
</dbReference>
<evidence type="ECO:0000256" key="3">
    <source>
        <dbReference type="ARBA" id="ARBA00022898"/>
    </source>
</evidence>
<dbReference type="GO" id="GO:0019441">
    <property type="term" value="P:L-tryptophan catabolic process to kynurenine"/>
    <property type="evidence" value="ECO:0007669"/>
    <property type="project" value="TreeGrafter"/>
</dbReference>
<evidence type="ECO:0000256" key="4">
    <source>
        <dbReference type="HAMAP-Rule" id="MF_01970"/>
    </source>
</evidence>
<feature type="modified residue" description="N6-(pyridoxal phosphate)lysine" evidence="4">
    <location>
        <position position="230"/>
    </location>
</feature>
<accession>A0AAE3G815</accession>
<dbReference type="GO" id="GO:0043420">
    <property type="term" value="P:anthranilate metabolic process"/>
    <property type="evidence" value="ECO:0007669"/>
    <property type="project" value="TreeGrafter"/>
</dbReference>
<keyword evidence="2 4" id="KW-0378">Hydrolase</keyword>
<dbReference type="InterPro" id="IPR015421">
    <property type="entry name" value="PyrdxlP-dep_Trfase_major"/>
</dbReference>
<feature type="binding site" evidence="4">
    <location>
        <position position="229"/>
    </location>
    <ligand>
        <name>pyridoxal 5'-phosphate</name>
        <dbReference type="ChEBI" id="CHEBI:597326"/>
    </ligand>
</feature>
<feature type="binding site" evidence="4">
    <location>
        <position position="285"/>
    </location>
    <ligand>
        <name>pyridoxal 5'-phosphate</name>
        <dbReference type="ChEBI" id="CHEBI:597326"/>
    </ligand>
</feature>
<dbReference type="Pfam" id="PF22580">
    <property type="entry name" value="KYNU_C"/>
    <property type="match status" value="1"/>
</dbReference>
<sequence length="413" mass="45174">MVAVPRRLAEELDATDPLAGFRDEFLITDPGLIYLDGNSLGRLPSATPAFLDTVVRDEWGTGLVRSWHTWIDWANRLGDRLAEHVLGAQPGEVVLSDSTTVNLYKLAAAALAAAPERRTVVVDAEDFPTDRYVLEGLAAERGLTVHALRSDLDTGLDLDQLRAALDEDVALVVLSHVSYRSGALLDMAAVNAAAHEVGALVLWDLCHSAGAVPVRLTDSAADLAVGCTYKYLNGGPGAPAFLYVRAELQPALRQPIWGWFGQRDQFEMGQHYDPVDQVDRFLVGTPPVLSLAAVDPALALVARAGLPLIREKSERLGQLVIDMVPDDMRLASPADVGRRGGHVSLEHPDAWRICRALADSGIICDYRVPDRLRIGPSPLYTRFVDVWDAMDRLRDLVATKEYTRLPSERPRVT</sequence>
<organism evidence="7 8">
    <name type="scientific">Goodfellowiella coeruleoviolacea</name>
    <dbReference type="NCBI Taxonomy" id="334858"/>
    <lineage>
        <taxon>Bacteria</taxon>
        <taxon>Bacillati</taxon>
        <taxon>Actinomycetota</taxon>
        <taxon>Actinomycetes</taxon>
        <taxon>Pseudonocardiales</taxon>
        <taxon>Pseudonocardiaceae</taxon>
        <taxon>Goodfellowiella</taxon>
    </lineage>
</organism>
<evidence type="ECO:0000256" key="6">
    <source>
        <dbReference type="PIRNR" id="PIRNR038800"/>
    </source>
</evidence>
<dbReference type="InterPro" id="IPR015424">
    <property type="entry name" value="PyrdxlP-dep_Trfase"/>
</dbReference>
<comment type="catalytic activity">
    <reaction evidence="4 6">
        <text>L-kynurenine + H2O = anthranilate + L-alanine + H(+)</text>
        <dbReference type="Rhea" id="RHEA:16813"/>
        <dbReference type="ChEBI" id="CHEBI:15377"/>
        <dbReference type="ChEBI" id="CHEBI:15378"/>
        <dbReference type="ChEBI" id="CHEBI:16567"/>
        <dbReference type="ChEBI" id="CHEBI:57959"/>
        <dbReference type="ChEBI" id="CHEBI:57972"/>
        <dbReference type="EC" id="3.7.1.3"/>
    </reaction>
</comment>
<feature type="binding site" evidence="4">
    <location>
        <position position="204"/>
    </location>
    <ligand>
        <name>pyridoxal 5'-phosphate</name>
        <dbReference type="ChEBI" id="CHEBI:597326"/>
    </ligand>
</feature>
<comment type="similarity">
    <text evidence="4 6">Belongs to the kynureninase family.</text>
</comment>
<dbReference type="RefSeq" id="WP_253765910.1">
    <property type="nucleotide sequence ID" value="NZ_JAMTCK010000001.1"/>
</dbReference>
<keyword evidence="8" id="KW-1185">Reference proteome</keyword>
<dbReference type="EC" id="3.7.1.3" evidence="4 5"/>
<comment type="caution">
    <text evidence="7">The sequence shown here is derived from an EMBL/GenBank/DDBJ whole genome shotgun (WGS) entry which is preliminary data.</text>
</comment>
<dbReference type="Gene3D" id="3.40.640.10">
    <property type="entry name" value="Type I PLP-dependent aspartate aminotransferase-like (Major domain)"/>
    <property type="match status" value="1"/>
</dbReference>
<dbReference type="PANTHER" id="PTHR14084:SF0">
    <property type="entry name" value="KYNURENINASE"/>
    <property type="match status" value="1"/>
</dbReference>
<dbReference type="HAMAP" id="MF_01970">
    <property type="entry name" value="Kynureninase"/>
    <property type="match status" value="1"/>
</dbReference>
<protein>
    <recommendedName>
        <fullName evidence="4 5">Kynureninase</fullName>
        <ecNumber evidence="4 5">3.7.1.3</ecNumber>
    </recommendedName>
    <alternativeName>
        <fullName evidence="4">L-kynurenine hydrolase</fullName>
    </alternativeName>
</protein>
<comment type="pathway">
    <text evidence="4 6">Amino-acid degradation; L-kynurenine degradation; L-alanine and anthranilate from L-kynurenine: step 1/1.</text>
</comment>
<feature type="binding site" evidence="4">
    <location>
        <position position="99"/>
    </location>
    <ligand>
        <name>pyridoxal 5'-phosphate</name>
        <dbReference type="ChEBI" id="CHEBI:597326"/>
    </ligand>
</feature>
<dbReference type="AlphaFoldDB" id="A0AAE3G815"/>
<dbReference type="PANTHER" id="PTHR14084">
    <property type="entry name" value="KYNURENINASE"/>
    <property type="match status" value="1"/>
</dbReference>
<feature type="binding site" evidence="4">
    <location>
        <position position="100"/>
    </location>
    <ligand>
        <name>pyridoxal 5'-phosphate</name>
        <dbReference type="ChEBI" id="CHEBI:597326"/>
    </ligand>
</feature>
<reference evidence="7" key="1">
    <citation type="submission" date="2022-06" db="EMBL/GenBank/DDBJ databases">
        <title>Genomic Encyclopedia of Archaeal and Bacterial Type Strains, Phase II (KMG-II): from individual species to whole genera.</title>
        <authorList>
            <person name="Goeker M."/>
        </authorList>
    </citation>
    <scope>NUCLEOTIDE SEQUENCE</scope>
    <source>
        <strain evidence="7">DSM 43935</strain>
    </source>
</reference>
<dbReference type="GO" id="GO:0005737">
    <property type="term" value="C:cytoplasm"/>
    <property type="evidence" value="ECO:0007669"/>
    <property type="project" value="UniProtKB-UniRule"/>
</dbReference>
<evidence type="ECO:0000256" key="2">
    <source>
        <dbReference type="ARBA" id="ARBA00022801"/>
    </source>
</evidence>
<gene>
    <name evidence="4" type="primary">kynU</name>
    <name evidence="7" type="ORF">LX83_000192</name>
</gene>
<dbReference type="GO" id="GO:0030170">
    <property type="term" value="F:pyridoxal phosphate binding"/>
    <property type="evidence" value="ECO:0007669"/>
    <property type="project" value="UniProtKB-UniRule"/>
</dbReference>
<comment type="caution">
    <text evidence="4">Lacks conserved residue(s) required for the propagation of feature annotation.</text>
</comment>
<keyword evidence="3 4" id="KW-0663">Pyridoxal phosphate</keyword>
<comment type="cofactor">
    <cofactor evidence="4 6">
        <name>pyridoxal 5'-phosphate</name>
        <dbReference type="ChEBI" id="CHEBI:597326"/>
    </cofactor>
</comment>
<evidence type="ECO:0000256" key="5">
    <source>
        <dbReference type="NCBIfam" id="TIGR01814"/>
    </source>
</evidence>
<dbReference type="GO" id="GO:0030429">
    <property type="term" value="F:kynureninase activity"/>
    <property type="evidence" value="ECO:0007669"/>
    <property type="project" value="UniProtKB-UniRule"/>
</dbReference>
<comment type="catalytic activity">
    <reaction evidence="6">
        <text>3-hydroxy-L-kynurenine + H2O = 3-hydroxyanthranilate + L-alanine + H(+)</text>
        <dbReference type="Rhea" id="RHEA:25143"/>
        <dbReference type="ChEBI" id="CHEBI:15377"/>
        <dbReference type="ChEBI" id="CHEBI:15378"/>
        <dbReference type="ChEBI" id="CHEBI:36559"/>
        <dbReference type="ChEBI" id="CHEBI:57972"/>
        <dbReference type="ChEBI" id="CHEBI:58125"/>
        <dbReference type="EC" id="3.7.1.3"/>
    </reaction>
</comment>
<evidence type="ECO:0000256" key="1">
    <source>
        <dbReference type="ARBA" id="ARBA00022642"/>
    </source>
</evidence>
<proteinExistence type="inferred from homology"/>
<dbReference type="InterPro" id="IPR015422">
    <property type="entry name" value="PyrdxlP-dep_Trfase_small"/>
</dbReference>
<dbReference type="NCBIfam" id="TIGR01814">
    <property type="entry name" value="kynureninase"/>
    <property type="match status" value="1"/>
</dbReference>
<dbReference type="PIRSF" id="PIRSF038800">
    <property type="entry name" value="KYNU"/>
    <property type="match status" value="1"/>
</dbReference>
<dbReference type="GO" id="GO:0097053">
    <property type="term" value="P:L-kynurenine catabolic process"/>
    <property type="evidence" value="ECO:0007669"/>
    <property type="project" value="UniProtKB-UniRule"/>
</dbReference>
<name>A0AAE3G815_9PSEU</name>